<dbReference type="AlphaFoldDB" id="A0A2S9K315"/>
<comment type="caution">
    <text evidence="1">The sequence shown here is derived from an EMBL/GenBank/DDBJ whole genome shotgun (WGS) entry which is preliminary data.</text>
</comment>
<evidence type="ECO:0000313" key="2">
    <source>
        <dbReference type="Proteomes" id="UP000238589"/>
    </source>
</evidence>
<keyword evidence="2" id="KW-1185">Reference proteome</keyword>
<evidence type="ECO:0000313" key="1">
    <source>
        <dbReference type="EMBL" id="PRD64843.1"/>
    </source>
</evidence>
<dbReference type="EMBL" id="PVLQ01000043">
    <property type="protein sequence ID" value="PRD64843.1"/>
    <property type="molecule type" value="Genomic_DNA"/>
</dbReference>
<dbReference type="RefSeq" id="WP_105748873.1">
    <property type="nucleotide sequence ID" value="NZ_PVLQ01000043.1"/>
</dbReference>
<dbReference type="Proteomes" id="UP000238589">
    <property type="component" value="Unassembled WGS sequence"/>
</dbReference>
<dbReference type="OrthoDB" id="8905813at2"/>
<organism evidence="1 2">
    <name type="scientific">Malikia granosa</name>
    <dbReference type="NCBI Taxonomy" id="263067"/>
    <lineage>
        <taxon>Bacteria</taxon>
        <taxon>Pseudomonadati</taxon>
        <taxon>Pseudomonadota</taxon>
        <taxon>Betaproteobacteria</taxon>
        <taxon>Burkholderiales</taxon>
        <taxon>Comamonadaceae</taxon>
        <taxon>Malikia</taxon>
    </lineage>
</organism>
<accession>A0A2S9K315</accession>
<reference evidence="1 2" key="1">
    <citation type="submission" date="2018-03" db="EMBL/GenBank/DDBJ databases">
        <title>Comparative genomics illustrates the genes involved in a hyperalkaliphilic mechanisms of Serpentinomonas isolated from highly-alkaline calcium-rich serpentinized springs.</title>
        <authorList>
            <person name="Suzuki S."/>
            <person name="Ishii S."/>
            <person name="Walworth N."/>
            <person name="Bird L."/>
            <person name="Kuenen J.G."/>
            <person name="Nealson K.H."/>
        </authorList>
    </citation>
    <scope>NUCLEOTIDE SEQUENCE [LARGE SCALE GENOMIC DNA]</scope>
    <source>
        <strain evidence="1 2">P1</strain>
    </source>
</reference>
<protein>
    <submittedName>
        <fullName evidence="1">Uncharacterized protein</fullName>
    </submittedName>
</protein>
<name>A0A2S9K315_9BURK</name>
<gene>
    <name evidence="1" type="ORF">C6P64_12355</name>
</gene>
<proteinExistence type="predicted"/>
<sequence>MQLVMAAVVLPLQGESEKFQDLELLKLANCWLQRKADGHQDSLLLVGVNFAQVEDLQKRLAPLGLRDVDLEVITVAEDEYVGDEMESVMTRWLASKHLSAVTFLKWKSLLGDLVAPDLNFWWTGVEVEAGDEYSSILDGSDSLVPESFRNQIPTWLSLLMHCSGFGRLESEQVNYEACMEALGLARWLHGYEAVSGNSYFDFCYSTAVTQFDIDPMRLGEEVWRNYADDIRDAFYDEHATQEDLRAAALRVCLANRAPDLAGTLREAFGGATPLLWALYSAIWPNLTEPSDEAALDLVNGNRILKSELMPQWDFVNEGWGEVSDD</sequence>